<dbReference type="CDD" id="cd08070">
    <property type="entry name" value="MPN_like"/>
    <property type="match status" value="1"/>
</dbReference>
<dbReference type="Proteomes" id="UP000187158">
    <property type="component" value="Unassembled WGS sequence"/>
</dbReference>
<keyword evidence="5" id="KW-0482">Metalloprotease</keyword>
<evidence type="ECO:0000313" key="7">
    <source>
        <dbReference type="EMBL" id="OMD05543.1"/>
    </source>
</evidence>
<keyword evidence="3" id="KW-0378">Hydrolase</keyword>
<evidence type="ECO:0000256" key="3">
    <source>
        <dbReference type="ARBA" id="ARBA00022801"/>
    </source>
</evidence>
<dbReference type="RefSeq" id="WP_076220684.1">
    <property type="nucleotide sequence ID" value="NZ_DALZAY010000085.1"/>
</dbReference>
<dbReference type="EMBL" id="MPVP01000455">
    <property type="protein sequence ID" value="OMD05543.1"/>
    <property type="molecule type" value="Genomic_DNA"/>
</dbReference>
<dbReference type="Gene3D" id="3.40.140.10">
    <property type="entry name" value="Cytidine Deaminase, domain 2"/>
    <property type="match status" value="1"/>
</dbReference>
<feature type="domain" description="JAB" evidence="6">
    <location>
        <begin position="16"/>
        <end position="119"/>
    </location>
</feature>
<dbReference type="PANTHER" id="PTHR34858">
    <property type="entry name" value="CYSO-CYSTEINE PEPTIDASE"/>
    <property type="match status" value="1"/>
</dbReference>
<comment type="caution">
    <text evidence="7">The sequence shown here is derived from an EMBL/GenBank/DDBJ whole genome shotgun (WGS) entry which is preliminary data.</text>
</comment>
<keyword evidence="1" id="KW-0645">Protease</keyword>
<proteinExistence type="predicted"/>
<name>A0ABX3GGG6_9BACL</name>
<evidence type="ECO:0000313" key="8">
    <source>
        <dbReference type="Proteomes" id="UP000187158"/>
    </source>
</evidence>
<accession>A0ABX3GGG6</accession>
<sequence>MAAFQGNVQPIRLKYSVQQALGKHLLSCYPHEACGVLLGAAAAGGMLIDTYVPLRNVAPDPLHTFTPHPEEWINVLYNEPTIIGLFHSHPHSAPIPSVADYKGLTALGPEFALYLIGSPNTKDSGNPILNGFYIKRLPDDRGGNLFRGLSQAPLHVLLK</sequence>
<dbReference type="PANTHER" id="PTHR34858:SF1">
    <property type="entry name" value="CYSO-CYSTEINE PEPTIDASE"/>
    <property type="match status" value="1"/>
</dbReference>
<evidence type="ECO:0000256" key="4">
    <source>
        <dbReference type="ARBA" id="ARBA00022833"/>
    </source>
</evidence>
<reference evidence="7 8" key="1">
    <citation type="submission" date="2016-11" db="EMBL/GenBank/DDBJ databases">
        <title>Paenibacillus species isolates.</title>
        <authorList>
            <person name="Beno S.M."/>
        </authorList>
    </citation>
    <scope>NUCLEOTIDE SEQUENCE [LARGE SCALE GENOMIC DNA]</scope>
    <source>
        <strain evidence="7 8">FSL H7-0433</strain>
    </source>
</reference>
<keyword evidence="4" id="KW-0862">Zinc</keyword>
<dbReference type="SUPFAM" id="SSF102712">
    <property type="entry name" value="JAB1/MPN domain"/>
    <property type="match status" value="1"/>
</dbReference>
<protein>
    <recommendedName>
        <fullName evidence="6">JAB domain-containing protein</fullName>
    </recommendedName>
</protein>
<keyword evidence="2" id="KW-0479">Metal-binding</keyword>
<dbReference type="InterPro" id="IPR051929">
    <property type="entry name" value="VirAsm_ModProt"/>
</dbReference>
<dbReference type="InterPro" id="IPR028090">
    <property type="entry name" value="JAB_dom_prok"/>
</dbReference>
<evidence type="ECO:0000259" key="6">
    <source>
        <dbReference type="Pfam" id="PF14464"/>
    </source>
</evidence>
<keyword evidence="8" id="KW-1185">Reference proteome</keyword>
<gene>
    <name evidence="7" type="ORF">BSO21_31280</name>
</gene>
<organism evidence="7 8">
    <name type="scientific">Paenibacillus odorifer</name>
    <dbReference type="NCBI Taxonomy" id="189426"/>
    <lineage>
        <taxon>Bacteria</taxon>
        <taxon>Bacillati</taxon>
        <taxon>Bacillota</taxon>
        <taxon>Bacilli</taxon>
        <taxon>Bacillales</taxon>
        <taxon>Paenibacillaceae</taxon>
        <taxon>Paenibacillus</taxon>
    </lineage>
</organism>
<evidence type="ECO:0000256" key="1">
    <source>
        <dbReference type="ARBA" id="ARBA00022670"/>
    </source>
</evidence>
<dbReference type="Pfam" id="PF14464">
    <property type="entry name" value="Prok-JAB"/>
    <property type="match status" value="1"/>
</dbReference>
<evidence type="ECO:0000256" key="5">
    <source>
        <dbReference type="ARBA" id="ARBA00023049"/>
    </source>
</evidence>
<evidence type="ECO:0000256" key="2">
    <source>
        <dbReference type="ARBA" id="ARBA00022723"/>
    </source>
</evidence>